<evidence type="ECO:0000256" key="6">
    <source>
        <dbReference type="PROSITE-ProRule" id="PRU10059"/>
    </source>
</evidence>
<protein>
    <recommendedName>
        <fullName evidence="8">Endoglucanase</fullName>
        <ecNumber evidence="8">3.2.1.4</ecNumber>
    </recommendedName>
</protein>
<name>D7PC10_9BACL</name>
<dbReference type="InterPro" id="IPR018221">
    <property type="entry name" value="Glyco_hydro_9_His_AS"/>
</dbReference>
<accession>D7PC10</accession>
<evidence type="ECO:0000256" key="1">
    <source>
        <dbReference type="ARBA" id="ARBA00007072"/>
    </source>
</evidence>
<dbReference type="InterPro" id="IPR012341">
    <property type="entry name" value="6hp_glycosidase-like_sf"/>
</dbReference>
<dbReference type="EMBL" id="GU190360">
    <property type="protein sequence ID" value="ADH59533.1"/>
    <property type="molecule type" value="Genomic_DNA"/>
</dbReference>
<dbReference type="Pfam" id="PF00759">
    <property type="entry name" value="Glyco_hydro_9"/>
    <property type="match status" value="1"/>
</dbReference>
<dbReference type="PROSITE" id="PS00698">
    <property type="entry name" value="GH9_3"/>
    <property type="match status" value="1"/>
</dbReference>
<dbReference type="EC" id="3.2.1.4" evidence="8"/>
<evidence type="ECO:0000256" key="5">
    <source>
        <dbReference type="ARBA" id="ARBA00023326"/>
    </source>
</evidence>
<feature type="domain" description="Glycoside hydrolase family 9" evidence="9">
    <location>
        <begin position="95"/>
        <end position="534"/>
    </location>
</feature>
<dbReference type="Gene3D" id="1.50.10.10">
    <property type="match status" value="1"/>
</dbReference>
<dbReference type="BRENDA" id="3.2.1.6">
    <property type="organism ID" value="12761"/>
</dbReference>
<dbReference type="InterPro" id="IPR033126">
    <property type="entry name" value="Glyco_hydro_9_Asp/Glu_AS"/>
</dbReference>
<evidence type="ECO:0000256" key="4">
    <source>
        <dbReference type="ARBA" id="ARBA00023295"/>
    </source>
</evidence>
<keyword evidence="5 6" id="KW-0624">Polysaccharide degradation</keyword>
<dbReference type="Pfam" id="PF02927">
    <property type="entry name" value="CelD_N"/>
    <property type="match status" value="1"/>
</dbReference>
<evidence type="ECO:0000256" key="7">
    <source>
        <dbReference type="PROSITE-ProRule" id="PRU10060"/>
    </source>
</evidence>
<evidence type="ECO:0000256" key="3">
    <source>
        <dbReference type="ARBA" id="ARBA00023277"/>
    </source>
</evidence>
<feature type="active site" evidence="7">
    <location>
        <position position="522"/>
    </location>
</feature>
<dbReference type="InterPro" id="IPR013783">
    <property type="entry name" value="Ig-like_fold"/>
</dbReference>
<dbReference type="PANTHER" id="PTHR22298">
    <property type="entry name" value="ENDO-1,4-BETA-GLUCANASE"/>
    <property type="match status" value="1"/>
</dbReference>
<comment type="similarity">
    <text evidence="1 6 8">Belongs to the glycosyl hydrolase 9 (cellulase E) family.</text>
</comment>
<dbReference type="PROSITE" id="PS00592">
    <property type="entry name" value="GH9_2"/>
    <property type="match status" value="1"/>
</dbReference>
<dbReference type="InterPro" id="IPR008928">
    <property type="entry name" value="6-hairpin_glycosidase_sf"/>
</dbReference>
<evidence type="ECO:0000259" key="10">
    <source>
        <dbReference type="Pfam" id="PF02927"/>
    </source>
</evidence>
<evidence type="ECO:0000256" key="2">
    <source>
        <dbReference type="ARBA" id="ARBA00022801"/>
    </source>
</evidence>
<keyword evidence="2 6" id="KW-0378">Hydrolase</keyword>
<evidence type="ECO:0000259" key="9">
    <source>
        <dbReference type="Pfam" id="PF00759"/>
    </source>
</evidence>
<dbReference type="SUPFAM" id="SSF48208">
    <property type="entry name" value="Six-hairpin glycosidases"/>
    <property type="match status" value="1"/>
</dbReference>
<evidence type="ECO:0000313" key="11">
    <source>
        <dbReference type="EMBL" id="ADH59533.1"/>
    </source>
</evidence>
<proteinExistence type="inferred from homology"/>
<dbReference type="CAZy" id="GH9">
    <property type="family name" value="Glycoside Hydrolase Family 9"/>
</dbReference>
<feature type="active site" evidence="7">
    <location>
        <position position="513"/>
    </location>
</feature>
<dbReference type="InterPro" id="IPR004197">
    <property type="entry name" value="Cellulase_Ig-like"/>
</dbReference>
<keyword evidence="8" id="KW-0136">Cellulose degradation</keyword>
<dbReference type="InterPro" id="IPR001701">
    <property type="entry name" value="Glyco_hydro_9"/>
</dbReference>
<comment type="catalytic activity">
    <reaction evidence="8">
        <text>Endohydrolysis of (1-&gt;4)-beta-D-glucosidic linkages in cellulose, lichenin and cereal beta-D-glucans.</text>
        <dbReference type="EC" id="3.2.1.4"/>
    </reaction>
</comment>
<dbReference type="InterPro" id="IPR014756">
    <property type="entry name" value="Ig_E-set"/>
</dbReference>
<keyword evidence="3 6" id="KW-0119">Carbohydrate metabolism</keyword>
<dbReference type="GO" id="GO:0008810">
    <property type="term" value="F:cellulase activity"/>
    <property type="evidence" value="ECO:0007669"/>
    <property type="project" value="UniProtKB-EC"/>
</dbReference>
<dbReference type="SUPFAM" id="SSF81296">
    <property type="entry name" value="E set domains"/>
    <property type="match status" value="1"/>
</dbReference>
<reference evidence="11" key="1">
    <citation type="journal article" date="2010" name="Appl. Microbiol. Biotechnol.">
        <title>A novel family 9 beta-1,3(4)-glucanase from thermoacidophilic Alicyclobacillus sp. A4 with potential applications in the brewing industry.</title>
        <authorList>
            <person name="Bai Y."/>
            <person name="Wang J."/>
            <person name="Zhang Z."/>
            <person name="Shi P."/>
            <person name="Luo H."/>
            <person name="Huang H."/>
            <person name="Luo C."/>
            <person name="Yao B."/>
        </authorList>
    </citation>
    <scope>NUCLEOTIDE SEQUENCE</scope>
    <source>
        <strain evidence="11">A4</strain>
    </source>
</reference>
<evidence type="ECO:0000256" key="8">
    <source>
        <dbReference type="RuleBase" id="RU361166"/>
    </source>
</evidence>
<dbReference type="GO" id="GO:0030245">
    <property type="term" value="P:cellulose catabolic process"/>
    <property type="evidence" value="ECO:0007669"/>
    <property type="project" value="UniProtKB-KW"/>
</dbReference>
<feature type="domain" description="Cellulase Ig-like" evidence="10">
    <location>
        <begin position="6"/>
        <end position="83"/>
    </location>
</feature>
<dbReference type="CDD" id="cd02850">
    <property type="entry name" value="E_set_Cellulase_N"/>
    <property type="match status" value="1"/>
</dbReference>
<keyword evidence="4 6" id="KW-0326">Glycosidase</keyword>
<dbReference type="AlphaFoldDB" id="D7PC10"/>
<organism evidence="11">
    <name type="scientific">Alicyclobacillus sp. A4</name>
    <dbReference type="NCBI Taxonomy" id="690345"/>
    <lineage>
        <taxon>Bacteria</taxon>
        <taxon>Bacillati</taxon>
        <taxon>Bacillota</taxon>
        <taxon>Bacilli</taxon>
        <taxon>Bacillales</taxon>
        <taxon>Alicyclobacillaceae</taxon>
        <taxon>Alicyclobacillus</taxon>
    </lineage>
</organism>
<dbReference type="Gene3D" id="2.60.40.10">
    <property type="entry name" value="Immunoglobulins"/>
    <property type="match status" value="1"/>
</dbReference>
<sequence length="541" mass="59401">MEATMQAAIHINQLGYRPQDRKRFYVSGCGGSFAVFRADGSEVFAGELQAVGDDKATGMQVYIGDISDVIEVGTYQLTVPGIGQSVSLAIHPDVYANLHKGLQKFFYFQRCGVELSAEHAGEFSHAACHVEKAHVYAEPSRRIDCHGGWHDAGDYGKYVVPAAKAVADLLLAYEFYPKAFMSPVGIPESGAGLPDVLSEVRFELEWMLRMQDEQTGGVYHKVTTYRFPPLSTMPEDDRGELVLSPISYAATATFAAALAHAARIYRAFDADFATRCLNAAARAYEWCTSHDAEPFHNPDGVATGEYGDKKLSDEHYWAAASLLQATGEDRYHQACLQAFATGGFSLTELGWADVGGYGTIAYLRADRAVTQAQVWEHLRKAWLTEADRLVSLGACTAFGIPLAEHDYIWGSNMVLLNRGMHLLIAYALEPSDLYVDGALQTIHYMLGENALQQCYVSGYGRKPLLHPHHRPSVADAVEAPVPGMLAGGPNRNLQDTVARERLQNQPAARCFLDHEESYSTNEVAVYWNSPAVFVVSHFVGV</sequence>
<feature type="active site" evidence="6">
    <location>
        <position position="468"/>
    </location>
</feature>